<proteinExistence type="predicted"/>
<protein>
    <submittedName>
        <fullName evidence="1">DNA alkylation repair protein</fullName>
    </submittedName>
</protein>
<dbReference type="RefSeq" id="WP_234865850.1">
    <property type="nucleotide sequence ID" value="NZ_JAKEVY010000002.1"/>
</dbReference>
<dbReference type="EMBL" id="JAKEVY010000002">
    <property type="protein sequence ID" value="MCF1714899.1"/>
    <property type="molecule type" value="Genomic_DNA"/>
</dbReference>
<name>A0ABS9BGS9_9BACT</name>
<dbReference type="InterPro" id="IPR014825">
    <property type="entry name" value="DNA_alkylation"/>
</dbReference>
<comment type="caution">
    <text evidence="1">The sequence shown here is derived from an EMBL/GenBank/DDBJ whole genome shotgun (WGS) entry which is preliminary data.</text>
</comment>
<dbReference type="Pfam" id="PF08713">
    <property type="entry name" value="DNA_alkylation"/>
    <property type="match status" value="1"/>
</dbReference>
<dbReference type="PANTHER" id="PTHR34070:SF1">
    <property type="entry name" value="DNA ALKYLATION REPAIR PROTEIN"/>
    <property type="match status" value="1"/>
</dbReference>
<gene>
    <name evidence="1" type="ORF">L0U88_09705</name>
</gene>
<dbReference type="PANTHER" id="PTHR34070">
    <property type="entry name" value="ARMADILLO-TYPE FOLD"/>
    <property type="match status" value="1"/>
</dbReference>
<reference evidence="1 2" key="1">
    <citation type="submission" date="2022-01" db="EMBL/GenBank/DDBJ databases">
        <title>Flavihumibacter sp. nov., isolated from sediment of a river.</title>
        <authorList>
            <person name="Liu H."/>
        </authorList>
    </citation>
    <scope>NUCLEOTIDE SEQUENCE [LARGE SCALE GENOMIC DNA]</scope>
    <source>
        <strain evidence="1 2">RY-1</strain>
    </source>
</reference>
<dbReference type="SUPFAM" id="SSF48371">
    <property type="entry name" value="ARM repeat"/>
    <property type="match status" value="1"/>
</dbReference>
<evidence type="ECO:0000313" key="2">
    <source>
        <dbReference type="Proteomes" id="UP001200145"/>
    </source>
</evidence>
<dbReference type="Gene3D" id="1.25.40.290">
    <property type="entry name" value="ARM repeat domains"/>
    <property type="match status" value="1"/>
</dbReference>
<organism evidence="1 2">
    <name type="scientific">Flavihumibacter fluminis</name>
    <dbReference type="NCBI Taxonomy" id="2909236"/>
    <lineage>
        <taxon>Bacteria</taxon>
        <taxon>Pseudomonadati</taxon>
        <taxon>Bacteroidota</taxon>
        <taxon>Chitinophagia</taxon>
        <taxon>Chitinophagales</taxon>
        <taxon>Chitinophagaceae</taxon>
        <taxon>Flavihumibacter</taxon>
    </lineage>
</organism>
<accession>A0ABS9BGS9</accession>
<sequence>MKTSRTVRELQEAMEFHRDPEKAEQMSRYMKGKFIYLGINQPIRKELSKPFIKAAKKLDMAEILQYAAELWELPEREYQYVAMELLYAERKKWNPAAEKFFLSLVTEKSWWDTVDFIAAKLIGGCLQHKTDRSIMKKWVASENIWKNRTTLLFQLFYKEKTDPDFLFWAIHELKGKKEFFIQKAIGWSLRQYHRVAPGKVEAFVESAGINGLAKREALKHAG</sequence>
<dbReference type="Gene3D" id="1.20.1660.10">
    <property type="entry name" value="Hypothetical protein (EF3068)"/>
    <property type="match status" value="1"/>
</dbReference>
<dbReference type="InterPro" id="IPR016024">
    <property type="entry name" value="ARM-type_fold"/>
</dbReference>
<dbReference type="CDD" id="cd07064">
    <property type="entry name" value="AlkD_like_1"/>
    <property type="match status" value="1"/>
</dbReference>
<keyword evidence="2" id="KW-1185">Reference proteome</keyword>
<evidence type="ECO:0000313" key="1">
    <source>
        <dbReference type="EMBL" id="MCF1714899.1"/>
    </source>
</evidence>
<dbReference type="Proteomes" id="UP001200145">
    <property type="component" value="Unassembled WGS sequence"/>
</dbReference>